<protein>
    <recommendedName>
        <fullName evidence="3">ASCH domain-containing protein</fullName>
    </recommendedName>
</protein>
<evidence type="ECO:0000313" key="1">
    <source>
        <dbReference type="EMBL" id="WBO23977.1"/>
    </source>
</evidence>
<organism evidence="1 2">
    <name type="scientific">Sphingomonas abietis</name>
    <dbReference type="NCBI Taxonomy" id="3012344"/>
    <lineage>
        <taxon>Bacteria</taxon>
        <taxon>Pseudomonadati</taxon>
        <taxon>Pseudomonadota</taxon>
        <taxon>Alphaproteobacteria</taxon>
        <taxon>Sphingomonadales</taxon>
        <taxon>Sphingomonadaceae</taxon>
        <taxon>Sphingomonas</taxon>
    </lineage>
</organism>
<sequence>MVRALLEGRKTQTRRLLKPQPETFIVDGAECKVEAVHVQGDAVPRVATGLCLTSQKEPYAKGDRLYVREHWKARARMDDYAPRQLTMDPSRVAYLADGEPRGCPLGEWSWGRHRQGMHMPRWASRLTLTVTDVRIERLTAISEADAIAEGIEKYGYGSLWGWVDYLETNPNMTRCHGDPRKSFASLWESLHGPGSWDEDPLVVALTFRVERENIDRLGTGA</sequence>
<reference evidence="1 2" key="1">
    <citation type="submission" date="2022-12" db="EMBL/GenBank/DDBJ databases">
        <title>Sphingomonas abieness sp. nov., an endophytic bacterium isolated from Abies koreana.</title>
        <authorList>
            <person name="Jiang L."/>
            <person name="Lee J."/>
        </authorList>
    </citation>
    <scope>NUCLEOTIDE SEQUENCE [LARGE SCALE GENOMIC DNA]</scope>
    <source>
        <strain evidence="2">PAMB 00755</strain>
    </source>
</reference>
<name>A0ABY7NTU3_9SPHN</name>
<dbReference type="RefSeq" id="WP_270078606.1">
    <property type="nucleotide sequence ID" value="NZ_CP115174.1"/>
</dbReference>
<dbReference type="Proteomes" id="UP001210865">
    <property type="component" value="Chromosome"/>
</dbReference>
<proteinExistence type="predicted"/>
<keyword evidence="2" id="KW-1185">Reference proteome</keyword>
<evidence type="ECO:0008006" key="3">
    <source>
        <dbReference type="Google" id="ProtNLM"/>
    </source>
</evidence>
<gene>
    <name evidence="1" type="ORF">PBT88_07660</name>
</gene>
<evidence type="ECO:0000313" key="2">
    <source>
        <dbReference type="Proteomes" id="UP001210865"/>
    </source>
</evidence>
<dbReference type="EMBL" id="CP115174">
    <property type="protein sequence ID" value="WBO23977.1"/>
    <property type="molecule type" value="Genomic_DNA"/>
</dbReference>
<accession>A0ABY7NTU3</accession>